<dbReference type="Proteomes" id="UP000325434">
    <property type="component" value="Unassembled WGS sequence"/>
</dbReference>
<proteinExistence type="predicted"/>
<dbReference type="EMBL" id="ML734830">
    <property type="protein sequence ID" value="KAB8239945.1"/>
    <property type="molecule type" value="Genomic_DNA"/>
</dbReference>
<name>A0A5N6GDX7_ASPFL</name>
<gene>
    <name evidence="1" type="ORF">BDV35DRAFT_375030</name>
</gene>
<dbReference type="AlphaFoldDB" id="A0A5N6GDX7"/>
<reference evidence="1" key="1">
    <citation type="submission" date="2019-04" db="EMBL/GenBank/DDBJ databases">
        <title>Friends and foes A comparative genomics study of 23 Aspergillus species from section Flavi.</title>
        <authorList>
            <consortium name="DOE Joint Genome Institute"/>
            <person name="Kjaerbolling I."/>
            <person name="Vesth T."/>
            <person name="Frisvad J.C."/>
            <person name="Nybo J.L."/>
            <person name="Theobald S."/>
            <person name="Kildgaard S."/>
            <person name="Isbrandt T."/>
            <person name="Kuo A."/>
            <person name="Sato A."/>
            <person name="Lyhne E.K."/>
            <person name="Kogle M.E."/>
            <person name="Wiebenga A."/>
            <person name="Kun R.S."/>
            <person name="Lubbers R.J."/>
            <person name="Makela M.R."/>
            <person name="Barry K."/>
            <person name="Chovatia M."/>
            <person name="Clum A."/>
            <person name="Daum C."/>
            <person name="Haridas S."/>
            <person name="He G."/>
            <person name="LaButti K."/>
            <person name="Lipzen A."/>
            <person name="Mondo S."/>
            <person name="Riley R."/>
            <person name="Salamov A."/>
            <person name="Simmons B.A."/>
            <person name="Magnuson J.K."/>
            <person name="Henrissat B."/>
            <person name="Mortensen U.H."/>
            <person name="Larsen T.O."/>
            <person name="Devries R.P."/>
            <person name="Grigoriev I.V."/>
            <person name="Machida M."/>
            <person name="Baker S.E."/>
            <person name="Andersen M.R."/>
        </authorList>
    </citation>
    <scope>NUCLEOTIDE SEQUENCE [LARGE SCALE GENOMIC DNA]</scope>
    <source>
        <strain evidence="1">CBS 121.62</strain>
    </source>
</reference>
<evidence type="ECO:0000313" key="1">
    <source>
        <dbReference type="EMBL" id="KAB8239945.1"/>
    </source>
</evidence>
<protein>
    <submittedName>
        <fullName evidence="1">Uncharacterized protein</fullName>
    </submittedName>
</protein>
<sequence>MADYDPVILAKSYWEECCRDLFDYFMKCDDTAIKELPHSDLTVEMDGRPHANIPTHWHPSAFHNHGPPITGPWMDLTYILDNTTRSHILVGAFFVGLSASSHKEEDIPSVLIKLTSRLSERHGERKFYQQYGRMSRVYGHYMEGIMCLWSCNVQLNRDTKHTTRVQYLVRWKGLDIGGGFYISPGEIDERRLLGAPPTLQQRCQVYQGRCKTDIREIYIYMDR</sequence>
<accession>A0A5N6GDX7</accession>
<organism evidence="1">
    <name type="scientific">Aspergillus flavus</name>
    <dbReference type="NCBI Taxonomy" id="5059"/>
    <lineage>
        <taxon>Eukaryota</taxon>
        <taxon>Fungi</taxon>
        <taxon>Dikarya</taxon>
        <taxon>Ascomycota</taxon>
        <taxon>Pezizomycotina</taxon>
        <taxon>Eurotiomycetes</taxon>
        <taxon>Eurotiomycetidae</taxon>
        <taxon>Eurotiales</taxon>
        <taxon>Aspergillaceae</taxon>
        <taxon>Aspergillus</taxon>
        <taxon>Aspergillus subgen. Circumdati</taxon>
    </lineage>
</organism>